<keyword evidence="1" id="KW-0472">Membrane</keyword>
<name>A4QM66_PINKO</name>
<dbReference type="AlphaFoldDB" id="A4QM66"/>
<dbReference type="GeneID" id="5048551"/>
<sequence>MLPGQLQILVPAFVRIINLTTEGVFFMVTVPAVIMRSARPGPMG</sequence>
<keyword evidence="2" id="KW-0150">Chloroplast</keyword>
<evidence type="ECO:0000313" key="2">
    <source>
        <dbReference type="EMBL" id="ABP35404.1"/>
    </source>
</evidence>
<reference evidence="2" key="1">
    <citation type="submission" date="2007-04" db="EMBL/GenBank/DDBJ databases">
        <authorList>
            <person name="Noh E.W."/>
            <person name="Lee J.S."/>
            <person name="Choi Y.I."/>
            <person name="Han M.S."/>
            <person name="Yi Y.S."/>
            <person name="Han S.U."/>
        </authorList>
    </citation>
    <scope>NUCLEOTIDE SEQUENCE</scope>
</reference>
<keyword evidence="1" id="KW-0812">Transmembrane</keyword>
<dbReference type="RefSeq" id="YP_001152157.1">
    <property type="nucleotide sequence ID" value="NC_004677.2"/>
</dbReference>
<geneLocation type="chloroplast" evidence="2"/>
<organism evidence="2">
    <name type="scientific">Pinus koraiensis</name>
    <name type="common">Korean pine</name>
    <dbReference type="NCBI Taxonomy" id="88728"/>
    <lineage>
        <taxon>Eukaryota</taxon>
        <taxon>Viridiplantae</taxon>
        <taxon>Streptophyta</taxon>
        <taxon>Embryophyta</taxon>
        <taxon>Tracheophyta</taxon>
        <taxon>Spermatophyta</taxon>
        <taxon>Pinopsida</taxon>
        <taxon>Pinidae</taxon>
        <taxon>Conifers I</taxon>
        <taxon>Pinales</taxon>
        <taxon>Pinaceae</taxon>
        <taxon>Pinus</taxon>
        <taxon>Pinus subgen. Strobus</taxon>
    </lineage>
</organism>
<accession>A4QM66</accession>
<feature type="transmembrane region" description="Helical" evidence="1">
    <location>
        <begin position="12"/>
        <end position="34"/>
    </location>
</feature>
<protein>
    <submittedName>
        <fullName evidence="2">ORF44f</fullName>
    </submittedName>
</protein>
<keyword evidence="2" id="KW-0934">Plastid</keyword>
<proteinExistence type="predicted"/>
<dbReference type="EMBL" id="AY228468">
    <property type="protein sequence ID" value="ABP35404.1"/>
    <property type="molecule type" value="Genomic_DNA"/>
</dbReference>
<keyword evidence="1" id="KW-1133">Transmembrane helix</keyword>
<evidence type="ECO:0000256" key="1">
    <source>
        <dbReference type="SAM" id="Phobius"/>
    </source>
</evidence>